<evidence type="ECO:0000256" key="5">
    <source>
        <dbReference type="ARBA" id="ARBA00022692"/>
    </source>
</evidence>
<feature type="transmembrane region" description="Helical" evidence="12">
    <location>
        <begin position="632"/>
        <end position="649"/>
    </location>
</feature>
<keyword evidence="6" id="KW-0547">Nucleotide-binding</keyword>
<protein>
    <submittedName>
        <fullName evidence="14">ABC transporter ATP-binding protein</fullName>
    </submittedName>
</protein>
<name>A0A430AWS0_9ENTE</name>
<evidence type="ECO:0000313" key="14">
    <source>
        <dbReference type="EMBL" id="RSU12493.1"/>
    </source>
</evidence>
<evidence type="ECO:0000256" key="12">
    <source>
        <dbReference type="SAM" id="Phobius"/>
    </source>
</evidence>
<evidence type="ECO:0000256" key="1">
    <source>
        <dbReference type="ARBA" id="ARBA00004429"/>
    </source>
</evidence>
<dbReference type="InterPro" id="IPR027417">
    <property type="entry name" value="P-loop_NTPase"/>
</dbReference>
<evidence type="ECO:0000313" key="15">
    <source>
        <dbReference type="Proteomes" id="UP000286773"/>
    </source>
</evidence>
<comment type="subcellular location">
    <subcellularLocation>
        <location evidence="1">Cell inner membrane</location>
        <topology evidence="1">Multi-pass membrane protein</topology>
    </subcellularLocation>
</comment>
<dbReference type="InterPro" id="IPR017871">
    <property type="entry name" value="ABC_transporter-like_CS"/>
</dbReference>
<dbReference type="Pfam" id="PF02687">
    <property type="entry name" value="FtsX"/>
    <property type="match status" value="1"/>
</dbReference>
<accession>A0A430AWS0</accession>
<dbReference type="AlphaFoldDB" id="A0A430AWS0"/>
<keyword evidence="8" id="KW-0029">Amino-acid transport</keyword>
<feature type="transmembrane region" description="Helical" evidence="12">
    <location>
        <begin position="269"/>
        <end position="289"/>
    </location>
</feature>
<keyword evidence="5 12" id="KW-0812">Transmembrane</keyword>
<evidence type="ECO:0000256" key="11">
    <source>
        <dbReference type="ARBA" id="ARBA00038388"/>
    </source>
</evidence>
<dbReference type="SUPFAM" id="SSF52540">
    <property type="entry name" value="P-loop containing nucleoside triphosphate hydrolases"/>
    <property type="match status" value="1"/>
</dbReference>
<dbReference type="PROSITE" id="PS00211">
    <property type="entry name" value="ABC_TRANSPORTER_1"/>
    <property type="match status" value="1"/>
</dbReference>
<evidence type="ECO:0000256" key="7">
    <source>
        <dbReference type="ARBA" id="ARBA00022840"/>
    </source>
</evidence>
<feature type="transmembrane region" description="Helical" evidence="12">
    <location>
        <begin position="584"/>
        <end position="612"/>
    </location>
</feature>
<keyword evidence="10 12" id="KW-0472">Membrane</keyword>
<keyword evidence="15" id="KW-1185">Reference proteome</keyword>
<evidence type="ECO:0000259" key="13">
    <source>
        <dbReference type="PROSITE" id="PS50893"/>
    </source>
</evidence>
<dbReference type="SMART" id="SM00382">
    <property type="entry name" value="AAA"/>
    <property type="match status" value="1"/>
</dbReference>
<feature type="transmembrane region" description="Helical" evidence="12">
    <location>
        <begin position="534"/>
        <end position="563"/>
    </location>
</feature>
<dbReference type="CDD" id="cd03255">
    <property type="entry name" value="ABC_MJ0796_LolCDE_FtsE"/>
    <property type="match status" value="1"/>
</dbReference>
<dbReference type="OrthoDB" id="2079174at2"/>
<sequence>MSVLTLKHVNKYYKVAGNQPFQALKDVTVSFDKGELVAIIGESGSGKSTLMNLIGGLDSDFDGEILFNGQNLGTFKEADFVKYHKENVGFVFQSFNLISHLNLLDNVTMAMTLANTSKEERIKRAKEVLSDMGLSDHIYKKPDQISGGQKQRVAIARALVNDPDIIIADEPTGALDAETTEQVLEIITDIAKRGKLVVMVTHSAQVAGHCSRIVSIDNGSIVDDKRNSEPLIHEEVKSSQPAVGNKNLSFFSAIRLALLNMKEKLSRNLLVAVGSSIGIMSVILMLALGNGVKTYINDTMNSFVNPLVTEVRMPADTQGEEAGSDDQTSLEAMQRQQQMEMQSMLTADAPFQTENLDELAALPNVKSLEKGYSLLSFGANRVAYDENESMILTFATVSSNLNESNLTAGNWPEAGQIMLSQSVADELAEDSMIGRTVTLTLTLGEQVVSREFDVSGIFGSDSDAMSGMSAAYVTFEDLNDWYQAENMTLEPNVVFLLAETADDTESIKNKVKDMGYQGSAQEAMTNMFNEMLDVLTYVLAAVAGISLVVSAIMILVVLNISVVERTKEIGILKALGARKKDIRRIFVSEAFLIGLFSGVIGIAFAFGLGYGINQFSLNVFDVPIIQIANENIVMGLAISVVISMLASFLPSQRAAGLDPVESLRRE</sequence>
<dbReference type="GO" id="GO:0016887">
    <property type="term" value="F:ATP hydrolysis activity"/>
    <property type="evidence" value="ECO:0007669"/>
    <property type="project" value="InterPro"/>
</dbReference>
<evidence type="ECO:0000256" key="6">
    <source>
        <dbReference type="ARBA" id="ARBA00022741"/>
    </source>
</evidence>
<feature type="domain" description="ABC transporter" evidence="13">
    <location>
        <begin position="4"/>
        <end position="243"/>
    </location>
</feature>
<keyword evidence="3" id="KW-1003">Cell membrane</keyword>
<dbReference type="Proteomes" id="UP000286773">
    <property type="component" value="Unassembled WGS sequence"/>
</dbReference>
<organism evidence="14 15">
    <name type="scientific">Vagococcus acidifermentans</name>
    <dbReference type="NCBI Taxonomy" id="564710"/>
    <lineage>
        <taxon>Bacteria</taxon>
        <taxon>Bacillati</taxon>
        <taxon>Bacillota</taxon>
        <taxon>Bacilli</taxon>
        <taxon>Lactobacillales</taxon>
        <taxon>Enterococcaceae</taxon>
        <taxon>Vagococcus</taxon>
    </lineage>
</organism>
<dbReference type="InterPro" id="IPR025857">
    <property type="entry name" value="MacB_PCD"/>
</dbReference>
<keyword evidence="2" id="KW-0813">Transport</keyword>
<comment type="similarity">
    <text evidence="11">Belongs to the ABC transporter superfamily. Macrolide exporter (TC 3.A.1.122) family.</text>
</comment>
<dbReference type="Pfam" id="PF00005">
    <property type="entry name" value="ABC_tran"/>
    <property type="match status" value="1"/>
</dbReference>
<dbReference type="GO" id="GO:0005886">
    <property type="term" value="C:plasma membrane"/>
    <property type="evidence" value="ECO:0007669"/>
    <property type="project" value="UniProtKB-SubCell"/>
</dbReference>
<keyword evidence="7 14" id="KW-0067">ATP-binding</keyword>
<dbReference type="PROSITE" id="PS50893">
    <property type="entry name" value="ABC_TRANSPORTER_2"/>
    <property type="match status" value="1"/>
</dbReference>
<dbReference type="PANTHER" id="PTHR42798:SF6">
    <property type="entry name" value="CELL DIVISION ATP-BINDING PROTEIN FTSE"/>
    <property type="match status" value="1"/>
</dbReference>
<keyword evidence="9 12" id="KW-1133">Transmembrane helix</keyword>
<dbReference type="Pfam" id="PF12704">
    <property type="entry name" value="MacB_PCD"/>
    <property type="match status" value="1"/>
</dbReference>
<evidence type="ECO:0000256" key="4">
    <source>
        <dbReference type="ARBA" id="ARBA00022519"/>
    </source>
</evidence>
<evidence type="ECO:0000256" key="8">
    <source>
        <dbReference type="ARBA" id="ARBA00022970"/>
    </source>
</evidence>
<dbReference type="GO" id="GO:0005524">
    <property type="term" value="F:ATP binding"/>
    <property type="evidence" value="ECO:0007669"/>
    <property type="project" value="UniProtKB-KW"/>
</dbReference>
<evidence type="ECO:0000256" key="10">
    <source>
        <dbReference type="ARBA" id="ARBA00023136"/>
    </source>
</evidence>
<dbReference type="InterPro" id="IPR003838">
    <property type="entry name" value="ABC3_permease_C"/>
</dbReference>
<dbReference type="Gene3D" id="3.40.50.300">
    <property type="entry name" value="P-loop containing nucleotide triphosphate hydrolases"/>
    <property type="match status" value="1"/>
</dbReference>
<dbReference type="PANTHER" id="PTHR42798">
    <property type="entry name" value="LIPOPROTEIN-RELEASING SYSTEM ATP-BINDING PROTEIN LOLD"/>
    <property type="match status" value="1"/>
</dbReference>
<comment type="caution">
    <text evidence="14">The sequence shown here is derived from an EMBL/GenBank/DDBJ whole genome shotgun (WGS) entry which is preliminary data.</text>
</comment>
<dbReference type="RefSeq" id="WP_126813346.1">
    <property type="nucleotide sequence ID" value="NZ_NGKC01000005.1"/>
</dbReference>
<evidence type="ECO:0000256" key="2">
    <source>
        <dbReference type="ARBA" id="ARBA00022448"/>
    </source>
</evidence>
<dbReference type="FunFam" id="3.40.50.300:FF:000032">
    <property type="entry name" value="Export ABC transporter ATP-binding protein"/>
    <property type="match status" value="1"/>
</dbReference>
<proteinExistence type="inferred from homology"/>
<dbReference type="GO" id="GO:0022857">
    <property type="term" value="F:transmembrane transporter activity"/>
    <property type="evidence" value="ECO:0007669"/>
    <property type="project" value="UniProtKB-ARBA"/>
</dbReference>
<evidence type="ECO:0000256" key="3">
    <source>
        <dbReference type="ARBA" id="ARBA00022475"/>
    </source>
</evidence>
<dbReference type="InterPro" id="IPR003593">
    <property type="entry name" value="AAA+_ATPase"/>
</dbReference>
<dbReference type="InterPro" id="IPR003439">
    <property type="entry name" value="ABC_transporter-like_ATP-bd"/>
</dbReference>
<dbReference type="EMBL" id="NGKC01000005">
    <property type="protein sequence ID" value="RSU12493.1"/>
    <property type="molecule type" value="Genomic_DNA"/>
</dbReference>
<evidence type="ECO:0000256" key="9">
    <source>
        <dbReference type="ARBA" id="ARBA00022989"/>
    </source>
</evidence>
<gene>
    <name evidence="14" type="ORF">CBF27_05840</name>
</gene>
<reference evidence="14 15" key="1">
    <citation type="submission" date="2017-05" db="EMBL/GenBank/DDBJ databases">
        <title>Vagococcus spp. assemblies.</title>
        <authorList>
            <person name="Gulvik C.A."/>
        </authorList>
    </citation>
    <scope>NUCLEOTIDE SEQUENCE [LARGE SCALE GENOMIC DNA]</scope>
    <source>
        <strain evidence="14 15">LMG 24798</strain>
    </source>
</reference>
<keyword evidence="4" id="KW-0997">Cell inner membrane</keyword>
<dbReference type="GO" id="GO:0098796">
    <property type="term" value="C:membrane protein complex"/>
    <property type="evidence" value="ECO:0007669"/>
    <property type="project" value="UniProtKB-ARBA"/>
</dbReference>
<dbReference type="GO" id="GO:0006865">
    <property type="term" value="P:amino acid transport"/>
    <property type="evidence" value="ECO:0007669"/>
    <property type="project" value="UniProtKB-KW"/>
</dbReference>
<dbReference type="InterPro" id="IPR017911">
    <property type="entry name" value="MacB-like_ATP-bd"/>
</dbReference>